<dbReference type="EMBL" id="CP133621">
    <property type="protein sequence ID" value="WMV51372.1"/>
    <property type="molecule type" value="Genomic_DNA"/>
</dbReference>
<evidence type="ECO:0000313" key="1">
    <source>
        <dbReference type="EMBL" id="WMV51372.1"/>
    </source>
</evidence>
<dbReference type="AlphaFoldDB" id="A0AAF0US40"/>
<protein>
    <submittedName>
        <fullName evidence="1">Uncharacterized protein</fullName>
    </submittedName>
</protein>
<dbReference type="Proteomes" id="UP001234989">
    <property type="component" value="Chromosome 10"/>
</dbReference>
<gene>
    <name evidence="1" type="ORF">MTR67_044757</name>
</gene>
<proteinExistence type="predicted"/>
<organism evidence="1 2">
    <name type="scientific">Solanum verrucosum</name>
    <dbReference type="NCBI Taxonomy" id="315347"/>
    <lineage>
        <taxon>Eukaryota</taxon>
        <taxon>Viridiplantae</taxon>
        <taxon>Streptophyta</taxon>
        <taxon>Embryophyta</taxon>
        <taxon>Tracheophyta</taxon>
        <taxon>Spermatophyta</taxon>
        <taxon>Magnoliopsida</taxon>
        <taxon>eudicotyledons</taxon>
        <taxon>Gunneridae</taxon>
        <taxon>Pentapetalae</taxon>
        <taxon>asterids</taxon>
        <taxon>lamiids</taxon>
        <taxon>Solanales</taxon>
        <taxon>Solanaceae</taxon>
        <taxon>Solanoideae</taxon>
        <taxon>Solaneae</taxon>
        <taxon>Solanum</taxon>
    </lineage>
</organism>
<accession>A0AAF0US40</accession>
<keyword evidence="2" id="KW-1185">Reference proteome</keyword>
<sequence>MTRKLAIVGPMLLKQLEARLLKK</sequence>
<evidence type="ECO:0000313" key="2">
    <source>
        <dbReference type="Proteomes" id="UP001234989"/>
    </source>
</evidence>
<name>A0AAF0US40_SOLVR</name>
<reference evidence="1" key="1">
    <citation type="submission" date="2023-08" db="EMBL/GenBank/DDBJ databases">
        <title>A de novo genome assembly of Solanum verrucosum Schlechtendal, a Mexican diploid species geographically isolated from the other diploid A-genome species in potato relatives.</title>
        <authorList>
            <person name="Hosaka K."/>
        </authorList>
    </citation>
    <scope>NUCLEOTIDE SEQUENCE</scope>
    <source>
        <tissue evidence="1">Young leaves</tissue>
    </source>
</reference>